<feature type="signal peptide" evidence="1">
    <location>
        <begin position="1"/>
        <end position="22"/>
    </location>
</feature>
<protein>
    <recommendedName>
        <fullName evidence="4">IPT/TIG domain-containing protein</fullName>
    </recommendedName>
</protein>
<proteinExistence type="predicted"/>
<evidence type="ECO:0000313" key="2">
    <source>
        <dbReference type="EMBL" id="TQV80043.1"/>
    </source>
</evidence>
<name>A0A545TS54_9GAMM</name>
<evidence type="ECO:0000313" key="3">
    <source>
        <dbReference type="Proteomes" id="UP000319732"/>
    </source>
</evidence>
<dbReference type="RefSeq" id="WP_142904143.1">
    <property type="nucleotide sequence ID" value="NZ_ML660092.1"/>
</dbReference>
<reference evidence="2 3" key="1">
    <citation type="submission" date="2019-06" db="EMBL/GenBank/DDBJ databases">
        <title>Whole genome sequence for Cellvibrionaceae sp. R142.</title>
        <authorList>
            <person name="Wang G."/>
        </authorList>
    </citation>
    <scope>NUCLEOTIDE SEQUENCE [LARGE SCALE GENOMIC DNA]</scope>
    <source>
        <strain evidence="2 3">R142</strain>
    </source>
</reference>
<keyword evidence="1" id="KW-0732">Signal</keyword>
<gene>
    <name evidence="2" type="ORF">FKG94_10240</name>
</gene>
<dbReference type="Proteomes" id="UP000319732">
    <property type="component" value="Unassembled WGS sequence"/>
</dbReference>
<dbReference type="AlphaFoldDB" id="A0A545TS54"/>
<dbReference type="EMBL" id="VHSG01000010">
    <property type="protein sequence ID" value="TQV80043.1"/>
    <property type="molecule type" value="Genomic_DNA"/>
</dbReference>
<feature type="chain" id="PRO_5021806238" description="IPT/TIG domain-containing protein" evidence="1">
    <location>
        <begin position="23"/>
        <end position="106"/>
    </location>
</feature>
<evidence type="ECO:0000256" key="1">
    <source>
        <dbReference type="SAM" id="SignalP"/>
    </source>
</evidence>
<organism evidence="2 3">
    <name type="scientific">Exilibacterium tricleocarpae</name>
    <dbReference type="NCBI Taxonomy" id="2591008"/>
    <lineage>
        <taxon>Bacteria</taxon>
        <taxon>Pseudomonadati</taxon>
        <taxon>Pseudomonadota</taxon>
        <taxon>Gammaproteobacteria</taxon>
        <taxon>Cellvibrionales</taxon>
        <taxon>Cellvibrionaceae</taxon>
        <taxon>Exilibacterium</taxon>
    </lineage>
</organism>
<evidence type="ECO:0008006" key="4">
    <source>
        <dbReference type="Google" id="ProtNLM"/>
    </source>
</evidence>
<dbReference type="OrthoDB" id="5884258at2"/>
<keyword evidence="3" id="KW-1185">Reference proteome</keyword>
<sequence length="106" mass="11255">MKGKLRGCLVAGALSFAFFAHAETSNWHQVEKLIIGSNGAHGTLVFLSGSNFNGCPVNQSALVDNTNPNYSSIPSVLLAARLADKPVRVTYSGCTGDYARVLEVQI</sequence>
<comment type="caution">
    <text evidence="2">The sequence shown here is derived from an EMBL/GenBank/DDBJ whole genome shotgun (WGS) entry which is preliminary data.</text>
</comment>
<accession>A0A545TS54</accession>